<reference evidence="1 2" key="1">
    <citation type="journal article" date="2006" name="Science">
        <title>Phytophthora genome sequences uncover evolutionary origins and mechanisms of pathogenesis.</title>
        <authorList>
            <person name="Tyler B.M."/>
            <person name="Tripathy S."/>
            <person name="Zhang X."/>
            <person name="Dehal P."/>
            <person name="Jiang R.H."/>
            <person name="Aerts A."/>
            <person name="Arredondo F.D."/>
            <person name="Baxter L."/>
            <person name="Bensasson D."/>
            <person name="Beynon J.L."/>
            <person name="Chapman J."/>
            <person name="Damasceno C.M."/>
            <person name="Dorrance A.E."/>
            <person name="Dou D."/>
            <person name="Dickerman A.W."/>
            <person name="Dubchak I.L."/>
            <person name="Garbelotto M."/>
            <person name="Gijzen M."/>
            <person name="Gordon S.G."/>
            <person name="Govers F."/>
            <person name="Grunwald N.J."/>
            <person name="Huang W."/>
            <person name="Ivors K.L."/>
            <person name="Jones R.W."/>
            <person name="Kamoun S."/>
            <person name="Krampis K."/>
            <person name="Lamour K.H."/>
            <person name="Lee M.K."/>
            <person name="McDonald W.H."/>
            <person name="Medina M."/>
            <person name="Meijer H.J."/>
            <person name="Nordberg E.K."/>
            <person name="Maclean D.J."/>
            <person name="Ospina-Giraldo M.D."/>
            <person name="Morris P.F."/>
            <person name="Phuntumart V."/>
            <person name="Putnam N.H."/>
            <person name="Rash S."/>
            <person name="Rose J.K."/>
            <person name="Sakihama Y."/>
            <person name="Salamov A.A."/>
            <person name="Savidor A."/>
            <person name="Scheuring C.F."/>
            <person name="Smith B.M."/>
            <person name="Sobral B.W."/>
            <person name="Terry A."/>
            <person name="Torto-Alalibo T.A."/>
            <person name="Win J."/>
            <person name="Xu Z."/>
            <person name="Zhang H."/>
            <person name="Grigoriev I.V."/>
            <person name="Rokhsar D.S."/>
            <person name="Boore J.L."/>
        </authorList>
    </citation>
    <scope>NUCLEOTIDE SEQUENCE [LARGE SCALE GENOMIC DNA]</scope>
    <source>
        <strain evidence="1 2">P6497</strain>
    </source>
</reference>
<dbReference type="InParanoid" id="G5A9N2"/>
<dbReference type="AlphaFoldDB" id="G5A9N2"/>
<sequence>MLLEPGSGVMVQQPGDVVVLNNLVYHSVFRVYEKGTAEADKWDGIFGDVIVCKQDRVTSFHYATKVACGAQKGSRDSWESLLSAYSVMEDGDYNPEDFEEAKKSEKARVGAAATKDIKREMQERVEKVRARKRKPSWLRGLIWEYIDPFCA</sequence>
<dbReference type="OMA" id="LIWEYID"/>
<accession>G5A9N2</accession>
<gene>
    <name evidence="1" type="ORF">PHYSODRAFT_306522</name>
</gene>
<keyword evidence="2" id="KW-1185">Reference proteome</keyword>
<evidence type="ECO:0000313" key="1">
    <source>
        <dbReference type="EMBL" id="EGZ07312.1"/>
    </source>
</evidence>
<dbReference type="KEGG" id="psoj:PHYSODRAFT_306522"/>
<proteinExistence type="predicted"/>
<name>G5A9N2_PHYSP</name>
<evidence type="ECO:0000313" key="2">
    <source>
        <dbReference type="Proteomes" id="UP000002640"/>
    </source>
</evidence>
<protein>
    <submittedName>
        <fullName evidence="1">Uncharacterized protein</fullName>
    </submittedName>
</protein>
<dbReference type="EMBL" id="JH159162">
    <property type="protein sequence ID" value="EGZ07312.1"/>
    <property type="molecule type" value="Genomic_DNA"/>
</dbReference>
<dbReference type="Proteomes" id="UP000002640">
    <property type="component" value="Unassembled WGS sequence"/>
</dbReference>
<dbReference type="GeneID" id="20642735"/>
<organism evidence="1 2">
    <name type="scientific">Phytophthora sojae (strain P6497)</name>
    <name type="common">Soybean stem and root rot agent</name>
    <name type="synonym">Phytophthora megasperma f. sp. glycines</name>
    <dbReference type="NCBI Taxonomy" id="1094619"/>
    <lineage>
        <taxon>Eukaryota</taxon>
        <taxon>Sar</taxon>
        <taxon>Stramenopiles</taxon>
        <taxon>Oomycota</taxon>
        <taxon>Peronosporomycetes</taxon>
        <taxon>Peronosporales</taxon>
        <taxon>Peronosporaceae</taxon>
        <taxon>Phytophthora</taxon>
    </lineage>
</organism>
<dbReference type="RefSeq" id="XP_009536878.1">
    <property type="nucleotide sequence ID" value="XM_009538583.1"/>
</dbReference>